<dbReference type="PANTHER" id="PTHR43180">
    <property type="entry name" value="3-OXOACYL-(ACYL-CARRIER-PROTEIN) REDUCTASE (AFU_ORTHOLOGUE AFUA_6G11210)"/>
    <property type="match status" value="1"/>
</dbReference>
<dbReference type="KEGG" id="sphj:BSL82_08820"/>
<organism evidence="3 4">
    <name type="scientific">Tardibacter chloracetimidivorans</name>
    <dbReference type="NCBI Taxonomy" id="1921510"/>
    <lineage>
        <taxon>Bacteria</taxon>
        <taxon>Pseudomonadati</taxon>
        <taxon>Pseudomonadota</taxon>
        <taxon>Alphaproteobacteria</taxon>
        <taxon>Sphingomonadales</taxon>
        <taxon>Sphingomonadaceae</taxon>
        <taxon>Tardibacter</taxon>
    </lineage>
</organism>
<accession>A0A1L3ZUX9</accession>
<dbReference type="STRING" id="1921510.BSL82_08820"/>
<evidence type="ECO:0000313" key="4">
    <source>
        <dbReference type="Proteomes" id="UP000182063"/>
    </source>
</evidence>
<dbReference type="RefSeq" id="WP_072596957.1">
    <property type="nucleotide sequence ID" value="NZ_CP018221.1"/>
</dbReference>
<keyword evidence="4" id="KW-1185">Reference proteome</keyword>
<evidence type="ECO:0000256" key="1">
    <source>
        <dbReference type="ARBA" id="ARBA00006484"/>
    </source>
</evidence>
<proteinExistence type="inferred from homology"/>
<dbReference type="Pfam" id="PF13561">
    <property type="entry name" value="adh_short_C2"/>
    <property type="match status" value="1"/>
</dbReference>
<keyword evidence="2" id="KW-0560">Oxidoreductase</keyword>
<dbReference type="Gene3D" id="3.40.50.720">
    <property type="entry name" value="NAD(P)-binding Rossmann-like Domain"/>
    <property type="match status" value="1"/>
</dbReference>
<dbReference type="OrthoDB" id="9809287at2"/>
<dbReference type="InterPro" id="IPR002347">
    <property type="entry name" value="SDR_fam"/>
</dbReference>
<dbReference type="GO" id="GO:0016491">
    <property type="term" value="F:oxidoreductase activity"/>
    <property type="evidence" value="ECO:0007669"/>
    <property type="project" value="UniProtKB-KW"/>
</dbReference>
<dbReference type="SUPFAM" id="SSF51735">
    <property type="entry name" value="NAD(P)-binding Rossmann-fold domains"/>
    <property type="match status" value="1"/>
</dbReference>
<comment type="similarity">
    <text evidence="1">Belongs to the short-chain dehydrogenases/reductases (SDR) family.</text>
</comment>
<dbReference type="AlphaFoldDB" id="A0A1L3ZUX9"/>
<gene>
    <name evidence="3" type="ORF">BSL82_08820</name>
</gene>
<reference evidence="4" key="1">
    <citation type="submission" date="2016-11" db="EMBL/GenBank/DDBJ databases">
        <title>Complete Genome Sequence of alachlor-degrading Sphingomonas sp. strain JJ-A5.</title>
        <authorList>
            <person name="Lee H."/>
            <person name="Ka J.-O."/>
        </authorList>
    </citation>
    <scope>NUCLEOTIDE SEQUENCE [LARGE SCALE GENOMIC DNA]</scope>
    <source>
        <strain evidence="4">JJ-A5</strain>
    </source>
</reference>
<dbReference type="Pfam" id="PF00106">
    <property type="entry name" value="adh_short"/>
    <property type="match status" value="1"/>
</dbReference>
<evidence type="ECO:0000313" key="3">
    <source>
        <dbReference type="EMBL" id="API59400.1"/>
    </source>
</evidence>
<dbReference type="Proteomes" id="UP000182063">
    <property type="component" value="Chromosome"/>
</dbReference>
<dbReference type="EMBL" id="CP018221">
    <property type="protein sequence ID" value="API59400.1"/>
    <property type="molecule type" value="Genomic_DNA"/>
</dbReference>
<dbReference type="PRINTS" id="PR00081">
    <property type="entry name" value="GDHRDH"/>
</dbReference>
<dbReference type="InterPro" id="IPR036291">
    <property type="entry name" value="NAD(P)-bd_dom_sf"/>
</dbReference>
<name>A0A1L3ZUX9_9SPHN</name>
<protein>
    <submittedName>
        <fullName evidence="3">Short-chain dehydrogenase</fullName>
    </submittedName>
</protein>
<evidence type="ECO:0000256" key="2">
    <source>
        <dbReference type="ARBA" id="ARBA00023002"/>
    </source>
</evidence>
<dbReference type="PANTHER" id="PTHR43180:SF66">
    <property type="entry name" value="SHORT-CHAIN DEHYDROGENASE_REDUCTASE FAMILY PROTEIN"/>
    <property type="match status" value="1"/>
</dbReference>
<sequence length="291" mass="31481">MSLDLLGYRGKTVAITGAATGMGREAAELLIALGAQVHAMDIAPIDLEVAQALSVDLSDPVSIDAAVAKLPEQVDCVFGCAGISAMYLGRTFSPVHVNLVNFVGARHLVESLVPRIPRGGAIALIASMSGSAWRDNLAKIDELLATPDFASAKKWLEAHVDDPAVLGGDPRLNMNYRFSKEALVAYMKRQTWPLAERHIRINTLSPGLTVTPMMSSFDAISQTGDPDLKVIWPAVGRPSNPREQAEALLFLNSEMARYISGVDLLSDYGYRVREQLGMPTAIEEIKQLQRA</sequence>